<reference evidence="1" key="2">
    <citation type="journal article" date="2015" name="Data Brief">
        <title>Shoot transcriptome of the giant reed, Arundo donax.</title>
        <authorList>
            <person name="Barrero R.A."/>
            <person name="Guerrero F.D."/>
            <person name="Moolhuijzen P."/>
            <person name="Goolsby J.A."/>
            <person name="Tidwell J."/>
            <person name="Bellgard S.E."/>
            <person name="Bellgard M.I."/>
        </authorList>
    </citation>
    <scope>NUCLEOTIDE SEQUENCE</scope>
    <source>
        <tissue evidence="1">Shoot tissue taken approximately 20 cm above the soil surface</tissue>
    </source>
</reference>
<dbReference type="EMBL" id="GBRH01196612">
    <property type="protein sequence ID" value="JAE01284.1"/>
    <property type="molecule type" value="Transcribed_RNA"/>
</dbReference>
<protein>
    <submittedName>
        <fullName evidence="1">Uncharacterized protein</fullName>
    </submittedName>
</protein>
<proteinExistence type="predicted"/>
<reference evidence="1" key="1">
    <citation type="submission" date="2014-09" db="EMBL/GenBank/DDBJ databases">
        <authorList>
            <person name="Magalhaes I.L.F."/>
            <person name="Oliveira U."/>
            <person name="Santos F.R."/>
            <person name="Vidigal T.H.D.A."/>
            <person name="Brescovit A.D."/>
            <person name="Santos A.J."/>
        </authorList>
    </citation>
    <scope>NUCLEOTIDE SEQUENCE</scope>
    <source>
        <tissue evidence="1">Shoot tissue taken approximately 20 cm above the soil surface</tissue>
    </source>
</reference>
<name>A0A0A9EQJ9_ARUDO</name>
<sequence length="11" mass="1206">MMHGVLTCTTI</sequence>
<accession>A0A0A9EQJ9</accession>
<evidence type="ECO:0000313" key="1">
    <source>
        <dbReference type="EMBL" id="JAE01284.1"/>
    </source>
</evidence>
<organism evidence="1">
    <name type="scientific">Arundo donax</name>
    <name type="common">Giant reed</name>
    <name type="synonym">Donax arundinaceus</name>
    <dbReference type="NCBI Taxonomy" id="35708"/>
    <lineage>
        <taxon>Eukaryota</taxon>
        <taxon>Viridiplantae</taxon>
        <taxon>Streptophyta</taxon>
        <taxon>Embryophyta</taxon>
        <taxon>Tracheophyta</taxon>
        <taxon>Spermatophyta</taxon>
        <taxon>Magnoliopsida</taxon>
        <taxon>Liliopsida</taxon>
        <taxon>Poales</taxon>
        <taxon>Poaceae</taxon>
        <taxon>PACMAD clade</taxon>
        <taxon>Arundinoideae</taxon>
        <taxon>Arundineae</taxon>
        <taxon>Arundo</taxon>
    </lineage>
</organism>